<dbReference type="PANTHER" id="PTHR33223:SF8">
    <property type="entry name" value="OS04G0172440 PROTEIN"/>
    <property type="match status" value="1"/>
</dbReference>
<protein>
    <recommendedName>
        <fullName evidence="3">Retrotransposon gag domain-containing protein</fullName>
    </recommendedName>
</protein>
<evidence type="ECO:0000313" key="2">
    <source>
        <dbReference type="Proteomes" id="UP000257109"/>
    </source>
</evidence>
<dbReference type="PANTHER" id="PTHR33223">
    <property type="entry name" value="CCHC-TYPE DOMAIN-CONTAINING PROTEIN"/>
    <property type="match status" value="1"/>
</dbReference>
<evidence type="ECO:0008006" key="3">
    <source>
        <dbReference type="Google" id="ProtNLM"/>
    </source>
</evidence>
<keyword evidence="2" id="KW-1185">Reference proteome</keyword>
<name>A0A371FH16_MUCPR</name>
<gene>
    <name evidence="1" type="ORF">CR513_42246</name>
</gene>
<proteinExistence type="predicted"/>
<organism evidence="1 2">
    <name type="scientific">Mucuna pruriens</name>
    <name type="common">Velvet bean</name>
    <name type="synonym">Dolichos pruriens</name>
    <dbReference type="NCBI Taxonomy" id="157652"/>
    <lineage>
        <taxon>Eukaryota</taxon>
        <taxon>Viridiplantae</taxon>
        <taxon>Streptophyta</taxon>
        <taxon>Embryophyta</taxon>
        <taxon>Tracheophyta</taxon>
        <taxon>Spermatophyta</taxon>
        <taxon>Magnoliopsida</taxon>
        <taxon>eudicotyledons</taxon>
        <taxon>Gunneridae</taxon>
        <taxon>Pentapetalae</taxon>
        <taxon>rosids</taxon>
        <taxon>fabids</taxon>
        <taxon>Fabales</taxon>
        <taxon>Fabaceae</taxon>
        <taxon>Papilionoideae</taxon>
        <taxon>50 kb inversion clade</taxon>
        <taxon>NPAAA clade</taxon>
        <taxon>indigoferoid/millettioid clade</taxon>
        <taxon>Phaseoleae</taxon>
        <taxon>Mucuna</taxon>
    </lineage>
</organism>
<dbReference type="Proteomes" id="UP000257109">
    <property type="component" value="Unassembled WGS sequence"/>
</dbReference>
<dbReference type="OrthoDB" id="675927at2759"/>
<accession>A0A371FH16</accession>
<evidence type="ECO:0000313" key="1">
    <source>
        <dbReference type="EMBL" id="RDX77595.1"/>
    </source>
</evidence>
<sequence>MQGTTAKKDPRSMLTVQLGRIKELACTHNRTWGPSIRHLRTPCLSLEVADLCFVLGVGLLADFKTPEFDKYKGSSYPRVHLAMYCRKIAVYIYDDKVLIDFFQDSLIGATLSWYVSLGRGHIKTWRDLVEAFLK</sequence>
<dbReference type="AlphaFoldDB" id="A0A371FH16"/>
<comment type="caution">
    <text evidence="1">The sequence shown here is derived from an EMBL/GenBank/DDBJ whole genome shotgun (WGS) entry which is preliminary data.</text>
</comment>
<reference evidence="1" key="1">
    <citation type="submission" date="2018-05" db="EMBL/GenBank/DDBJ databases">
        <title>Draft genome of Mucuna pruriens seed.</title>
        <authorList>
            <person name="Nnadi N.E."/>
            <person name="Vos R."/>
            <person name="Hasami M.H."/>
            <person name="Devisetty U.K."/>
            <person name="Aguiy J.C."/>
        </authorList>
    </citation>
    <scope>NUCLEOTIDE SEQUENCE [LARGE SCALE GENOMIC DNA]</scope>
    <source>
        <strain evidence="1">JCA_2017</strain>
    </source>
</reference>
<feature type="non-terminal residue" evidence="1">
    <location>
        <position position="1"/>
    </location>
</feature>
<dbReference type="EMBL" id="QJKJ01009133">
    <property type="protein sequence ID" value="RDX77595.1"/>
    <property type="molecule type" value="Genomic_DNA"/>
</dbReference>